<comment type="cofactor">
    <cofactor evidence="1">
        <name>FMN</name>
        <dbReference type="ChEBI" id="CHEBI:58210"/>
    </cofactor>
</comment>
<feature type="compositionally biased region" description="Basic residues" evidence="5">
    <location>
        <begin position="190"/>
        <end position="203"/>
    </location>
</feature>
<dbReference type="InterPro" id="IPR000659">
    <property type="entry name" value="Pyridox_Oxase"/>
</dbReference>
<dbReference type="GO" id="GO:0008615">
    <property type="term" value="P:pyridoxine biosynthetic process"/>
    <property type="evidence" value="ECO:0007669"/>
    <property type="project" value="InterPro"/>
</dbReference>
<dbReference type="GO" id="GO:0010181">
    <property type="term" value="F:FMN binding"/>
    <property type="evidence" value="ECO:0007669"/>
    <property type="project" value="InterPro"/>
</dbReference>
<gene>
    <name evidence="7" type="ORF">Asi03nite_01440</name>
</gene>
<dbReference type="Proteomes" id="UP000629619">
    <property type="component" value="Unassembled WGS sequence"/>
</dbReference>
<sequence>MTTSTRDRLRALPVFAGELPTFDPSTAPPRPDQLFLRWLTEAVDAGVREPHAMTLSTLGPDGIPSARVLILKNVDEHGWQFAVHAASPKGRDLSRHPVAALTFYWPLRGRQVRVRGHVHPAPPELSAADFLARPPASRAEASLGRQSQPLLDPAHLDEEIHHDPHHVVRHRRRQRPAHPIDQQRNPSPGRRTRAGRRPHHRTRLALVPPPTPATSPSLSLPQTIRTAVSNGIGLRYQRRRSRRES</sequence>
<accession>A0A919N1X6</accession>
<dbReference type="GO" id="GO:0004733">
    <property type="term" value="F:pyridoxamine phosphate oxidase activity"/>
    <property type="evidence" value="ECO:0007669"/>
    <property type="project" value="InterPro"/>
</dbReference>
<reference evidence="7" key="1">
    <citation type="submission" date="2021-01" db="EMBL/GenBank/DDBJ databases">
        <title>Whole genome shotgun sequence of Actinoplanes siamensis NBRC 109076.</title>
        <authorList>
            <person name="Komaki H."/>
            <person name="Tamura T."/>
        </authorList>
    </citation>
    <scope>NUCLEOTIDE SEQUENCE</scope>
    <source>
        <strain evidence="7">NBRC 109076</strain>
    </source>
</reference>
<feature type="domain" description="Pyridoxamine 5'-phosphate oxidase N-terminal" evidence="6">
    <location>
        <begin position="39"/>
        <end position="148"/>
    </location>
</feature>
<organism evidence="7 8">
    <name type="scientific">Actinoplanes siamensis</name>
    <dbReference type="NCBI Taxonomy" id="1223317"/>
    <lineage>
        <taxon>Bacteria</taxon>
        <taxon>Bacillati</taxon>
        <taxon>Actinomycetota</taxon>
        <taxon>Actinomycetes</taxon>
        <taxon>Micromonosporales</taxon>
        <taxon>Micromonosporaceae</taxon>
        <taxon>Actinoplanes</taxon>
    </lineage>
</organism>
<evidence type="ECO:0000256" key="5">
    <source>
        <dbReference type="SAM" id="MobiDB-lite"/>
    </source>
</evidence>
<evidence type="ECO:0000313" key="8">
    <source>
        <dbReference type="Proteomes" id="UP000629619"/>
    </source>
</evidence>
<dbReference type="InterPro" id="IPR012349">
    <property type="entry name" value="Split_barrel_FMN-bd"/>
</dbReference>
<evidence type="ECO:0000256" key="1">
    <source>
        <dbReference type="ARBA" id="ARBA00001917"/>
    </source>
</evidence>
<dbReference type="EMBL" id="BOMW01000002">
    <property type="protein sequence ID" value="GIF02606.1"/>
    <property type="molecule type" value="Genomic_DNA"/>
</dbReference>
<protein>
    <recommendedName>
        <fullName evidence="6">Pyridoxamine 5'-phosphate oxidase N-terminal domain-containing protein</fullName>
    </recommendedName>
</protein>
<dbReference type="AlphaFoldDB" id="A0A919N1X6"/>
<dbReference type="InterPro" id="IPR011576">
    <property type="entry name" value="Pyridox_Oxase_N"/>
</dbReference>
<evidence type="ECO:0000256" key="3">
    <source>
        <dbReference type="ARBA" id="ARBA00022643"/>
    </source>
</evidence>
<name>A0A919N1X6_9ACTN</name>
<evidence type="ECO:0000256" key="2">
    <source>
        <dbReference type="ARBA" id="ARBA00022630"/>
    </source>
</evidence>
<keyword evidence="4" id="KW-0560">Oxidoreductase</keyword>
<evidence type="ECO:0000259" key="6">
    <source>
        <dbReference type="Pfam" id="PF01243"/>
    </source>
</evidence>
<dbReference type="SUPFAM" id="SSF50475">
    <property type="entry name" value="FMN-binding split barrel"/>
    <property type="match status" value="1"/>
</dbReference>
<feature type="compositionally biased region" description="Basic residues" evidence="5">
    <location>
        <begin position="167"/>
        <end position="176"/>
    </location>
</feature>
<evidence type="ECO:0000313" key="7">
    <source>
        <dbReference type="EMBL" id="GIF02606.1"/>
    </source>
</evidence>
<dbReference type="Gene3D" id="2.30.110.10">
    <property type="entry name" value="Electron Transport, Fmn-binding Protein, Chain A"/>
    <property type="match status" value="1"/>
</dbReference>
<dbReference type="Pfam" id="PF01243">
    <property type="entry name" value="PNPOx_N"/>
    <property type="match status" value="1"/>
</dbReference>
<proteinExistence type="predicted"/>
<dbReference type="PANTHER" id="PTHR10851">
    <property type="entry name" value="PYRIDOXINE-5-PHOSPHATE OXIDASE"/>
    <property type="match status" value="1"/>
</dbReference>
<evidence type="ECO:0000256" key="4">
    <source>
        <dbReference type="ARBA" id="ARBA00023002"/>
    </source>
</evidence>
<keyword evidence="3" id="KW-0288">FMN</keyword>
<dbReference type="PANTHER" id="PTHR10851:SF0">
    <property type="entry name" value="PYRIDOXINE-5'-PHOSPHATE OXIDASE"/>
    <property type="match status" value="1"/>
</dbReference>
<dbReference type="RefSeq" id="WP_239102230.1">
    <property type="nucleotide sequence ID" value="NZ_BOMW01000002.1"/>
</dbReference>
<keyword evidence="2" id="KW-0285">Flavoprotein</keyword>
<comment type="caution">
    <text evidence="7">The sequence shown here is derived from an EMBL/GenBank/DDBJ whole genome shotgun (WGS) entry which is preliminary data.</text>
</comment>
<feature type="region of interest" description="Disordered" evidence="5">
    <location>
        <begin position="166"/>
        <end position="222"/>
    </location>
</feature>
<keyword evidence="8" id="KW-1185">Reference proteome</keyword>